<feature type="region of interest" description="Disordered" evidence="5">
    <location>
        <begin position="138"/>
        <end position="199"/>
    </location>
</feature>
<dbReference type="PROSITE" id="PS50096">
    <property type="entry name" value="IQ"/>
    <property type="match status" value="1"/>
</dbReference>
<reference evidence="6 7" key="1">
    <citation type="submission" date="2011-02" db="EMBL/GenBank/DDBJ databases">
        <title>The Genome Sequence of Mortierella verticillata NRRL 6337.</title>
        <authorList>
            <consortium name="The Broad Institute Genome Sequencing Platform"/>
            <person name="Russ C."/>
            <person name="Cuomo C."/>
            <person name="Burger G."/>
            <person name="Gray M.W."/>
            <person name="Holland P.W.H."/>
            <person name="King N."/>
            <person name="Lang F.B.F."/>
            <person name="Roger A.J."/>
            <person name="Ruiz-Trillo I."/>
            <person name="Young S.K."/>
            <person name="Zeng Q."/>
            <person name="Gargeya S."/>
            <person name="Alvarado L."/>
            <person name="Berlin A."/>
            <person name="Chapman S.B."/>
            <person name="Chen Z."/>
            <person name="Freedman E."/>
            <person name="Gellesch M."/>
            <person name="Goldberg J."/>
            <person name="Griggs A."/>
            <person name="Gujja S."/>
            <person name="Heilman E."/>
            <person name="Heiman D."/>
            <person name="Howarth C."/>
            <person name="Mehta T."/>
            <person name="Neiman D."/>
            <person name="Pearson M."/>
            <person name="Roberts A."/>
            <person name="Saif S."/>
            <person name="Shea T."/>
            <person name="Shenoy N."/>
            <person name="Sisk P."/>
            <person name="Stolte C."/>
            <person name="Sykes S."/>
            <person name="White J."/>
            <person name="Yandava C."/>
            <person name="Haas B."/>
            <person name="Nusbaum C."/>
            <person name="Birren B."/>
        </authorList>
    </citation>
    <scope>NUCLEOTIDE SEQUENCE [LARGE SCALE GENOMIC DNA]</scope>
    <source>
        <strain evidence="6 7">NRRL 6337</strain>
    </source>
</reference>
<feature type="region of interest" description="Disordered" evidence="5">
    <location>
        <begin position="51"/>
        <end position="78"/>
    </location>
</feature>
<feature type="compositionally biased region" description="Polar residues" evidence="5">
    <location>
        <begin position="139"/>
        <end position="151"/>
    </location>
</feature>
<keyword evidence="7" id="KW-1185">Reference proteome</keyword>
<dbReference type="Gene3D" id="1.20.5.190">
    <property type="match status" value="1"/>
</dbReference>
<dbReference type="EMBL" id="KN042432">
    <property type="protein sequence ID" value="KFH62303.1"/>
    <property type="molecule type" value="Genomic_DNA"/>
</dbReference>
<dbReference type="PANTHER" id="PTHR31250">
    <property type="entry name" value="IQ DOMAIN-CONTAINING PROTEIN IQM3"/>
    <property type="match status" value="1"/>
</dbReference>
<dbReference type="Pfam" id="PF00612">
    <property type="entry name" value="IQ"/>
    <property type="match status" value="1"/>
</dbReference>
<feature type="compositionally biased region" description="Polar residues" evidence="5">
    <location>
        <begin position="68"/>
        <end position="78"/>
    </location>
</feature>
<sequence length="465" mass="52252">MMTAALPLTSEASSSVAINPSISSLSQEQNHAQSDNAALTNNIAIMKPDNADPVLEAKGGNHAHSDGQDTTTPPYSTPMSVEEEAKLESAATLIQSAYRGYQTRRELYGPALTASQKWRHLIDYSRIEYIHKMDAVAHSQDSSPTRPSSLKSLKDHASKVISITRTDSDTETKTTKTIINADAPNHHQDPSPSANIANESRTRWAWRRAEFLGSRLGKLTEHWLEMSDRKHRYGSNLKPYHEQWLKEDTSENFFYWLDHGKGRSLNLESRPRDRLEDQRVTYLQEHERAQYAVEVIDGLLYYCQSGRLVHTLPTSIQADDDVDISQILPDADVNDDEETRLEKKRIRNKAKYIYVTDPQGIMYVAQKVKGQFHHSSFLGGGTVCAAGGIVVNCGRLIKINPKSGHYRPGQRHFDKLLDNLKNMGISMEGVKISYGILETDDGVERQHSNDRLVAPLEKNTETVVC</sequence>
<dbReference type="CDD" id="cd23767">
    <property type="entry name" value="IQCD"/>
    <property type="match status" value="1"/>
</dbReference>
<dbReference type="Proteomes" id="UP000243308">
    <property type="component" value="Unassembled WGS sequence"/>
</dbReference>
<dbReference type="GO" id="GO:0005737">
    <property type="term" value="C:cytoplasm"/>
    <property type="evidence" value="ECO:0007669"/>
    <property type="project" value="UniProtKB-SubCell"/>
</dbReference>
<protein>
    <submittedName>
        <fullName evidence="6">Uncharacterized protein</fullName>
    </submittedName>
</protein>
<feature type="compositionally biased region" description="Polar residues" evidence="5">
    <location>
        <begin position="190"/>
        <end position="199"/>
    </location>
</feature>
<name>A0A086TK26_9FUNG</name>
<comment type="subcellular location">
    <subcellularLocation>
        <location evidence="2">Cytoplasm</location>
    </subcellularLocation>
    <subcellularLocation>
        <location evidence="1">Nucleus</location>
    </subcellularLocation>
</comment>
<evidence type="ECO:0000256" key="2">
    <source>
        <dbReference type="ARBA" id="ARBA00004496"/>
    </source>
</evidence>
<accession>A0A086TK26</accession>
<organism evidence="6 7">
    <name type="scientific">Podila verticillata NRRL 6337</name>
    <dbReference type="NCBI Taxonomy" id="1069443"/>
    <lineage>
        <taxon>Eukaryota</taxon>
        <taxon>Fungi</taxon>
        <taxon>Fungi incertae sedis</taxon>
        <taxon>Mucoromycota</taxon>
        <taxon>Mortierellomycotina</taxon>
        <taxon>Mortierellomycetes</taxon>
        <taxon>Mortierellales</taxon>
        <taxon>Mortierellaceae</taxon>
        <taxon>Podila</taxon>
    </lineage>
</organism>
<keyword evidence="3" id="KW-0963">Cytoplasm</keyword>
<evidence type="ECO:0000313" key="6">
    <source>
        <dbReference type="EMBL" id="KFH62303.1"/>
    </source>
</evidence>
<evidence type="ECO:0000256" key="3">
    <source>
        <dbReference type="ARBA" id="ARBA00022490"/>
    </source>
</evidence>
<evidence type="ECO:0000256" key="1">
    <source>
        <dbReference type="ARBA" id="ARBA00004123"/>
    </source>
</evidence>
<dbReference type="InterPro" id="IPR000048">
    <property type="entry name" value="IQ_motif_EF-hand-BS"/>
</dbReference>
<dbReference type="OrthoDB" id="7344096at2759"/>
<proteinExistence type="predicted"/>
<dbReference type="GO" id="GO:0005634">
    <property type="term" value="C:nucleus"/>
    <property type="evidence" value="ECO:0007669"/>
    <property type="project" value="UniProtKB-SubCell"/>
</dbReference>
<dbReference type="PANTHER" id="PTHR31250:SF27">
    <property type="entry name" value="IQ DOMAIN-CONTAINING PROTEIN IQM5"/>
    <property type="match status" value="1"/>
</dbReference>
<dbReference type="AlphaFoldDB" id="A0A086TK26"/>
<dbReference type="SMART" id="SM00015">
    <property type="entry name" value="IQ"/>
    <property type="match status" value="1"/>
</dbReference>
<evidence type="ECO:0000313" key="7">
    <source>
        <dbReference type="Proteomes" id="UP000243308"/>
    </source>
</evidence>
<dbReference type="InterPro" id="IPR044159">
    <property type="entry name" value="IQM"/>
</dbReference>
<evidence type="ECO:0000256" key="5">
    <source>
        <dbReference type="SAM" id="MobiDB-lite"/>
    </source>
</evidence>
<evidence type="ECO:0000256" key="4">
    <source>
        <dbReference type="ARBA" id="ARBA00023242"/>
    </source>
</evidence>
<keyword evidence="4" id="KW-0539">Nucleus</keyword>
<gene>
    <name evidence="6" type="ORF">MVEG_11514</name>
</gene>